<dbReference type="InterPro" id="IPR025272">
    <property type="entry name" value="SocA_Panacea"/>
</dbReference>
<dbReference type="Proteomes" id="UP001597195">
    <property type="component" value="Unassembled WGS sequence"/>
</dbReference>
<reference evidence="3" key="1">
    <citation type="journal article" date="2019" name="Int. J. Syst. Evol. Microbiol.">
        <title>The Global Catalogue of Microorganisms (GCM) 10K type strain sequencing project: providing services to taxonomists for standard genome sequencing and annotation.</title>
        <authorList>
            <consortium name="The Broad Institute Genomics Platform"/>
            <consortium name="The Broad Institute Genome Sequencing Center for Infectious Disease"/>
            <person name="Wu L."/>
            <person name="Ma J."/>
        </authorList>
    </citation>
    <scope>NUCLEOTIDE SEQUENCE [LARGE SCALE GENOMIC DNA]</scope>
    <source>
        <strain evidence="3">CCM 8906</strain>
    </source>
</reference>
<accession>A0ABW4H5L1</accession>
<organism evidence="2 3">
    <name type="scientific">Levilactobacillus fuyuanensis</name>
    <dbReference type="NCBI Taxonomy" id="2486022"/>
    <lineage>
        <taxon>Bacteria</taxon>
        <taxon>Bacillati</taxon>
        <taxon>Bacillota</taxon>
        <taxon>Bacilli</taxon>
        <taxon>Lactobacillales</taxon>
        <taxon>Lactobacillaceae</taxon>
        <taxon>Levilactobacillus</taxon>
    </lineage>
</organism>
<dbReference type="Pfam" id="PF13274">
    <property type="entry name" value="SocA_Panacea"/>
    <property type="match status" value="1"/>
</dbReference>
<sequence length="177" mass="20410">MTSIDYVFTDKKNAAAYLYSKLENKTPIKIQKGLYFLWAFYAATYGNINYDVDAGFSDGTSSKKYPSELFKPDFEAWRYGPVDNEIWAMSKHSKISDLPATINTELGTTMQREIELFMDDLIKDIDNVNDFGLVERSHRDSAWREAFDKSNEHDHQPMDAAKIKEDYVGYVQAQSEL</sequence>
<comment type="caution">
    <text evidence="2">The sequence shown here is derived from an EMBL/GenBank/DDBJ whole genome shotgun (WGS) entry which is preliminary data.</text>
</comment>
<keyword evidence="3" id="KW-1185">Reference proteome</keyword>
<proteinExistence type="predicted"/>
<name>A0ABW4H5L1_9LACO</name>
<dbReference type="RefSeq" id="WP_125701763.1">
    <property type="nucleotide sequence ID" value="NZ_JBHTOM010000016.1"/>
</dbReference>
<evidence type="ECO:0000313" key="2">
    <source>
        <dbReference type="EMBL" id="MFD1550044.1"/>
    </source>
</evidence>
<gene>
    <name evidence="2" type="ORF">ACFQ5T_10165</name>
</gene>
<protein>
    <submittedName>
        <fullName evidence="2">Type II toxin-antitoxin system antitoxin SocA domain-containing protein</fullName>
    </submittedName>
</protein>
<feature type="domain" description="Antitoxin SocA-like Panacea" evidence="1">
    <location>
        <begin position="56"/>
        <end position="143"/>
    </location>
</feature>
<dbReference type="EMBL" id="JBHTOM010000016">
    <property type="protein sequence ID" value="MFD1550044.1"/>
    <property type="molecule type" value="Genomic_DNA"/>
</dbReference>
<evidence type="ECO:0000313" key="3">
    <source>
        <dbReference type="Proteomes" id="UP001597195"/>
    </source>
</evidence>
<evidence type="ECO:0000259" key="1">
    <source>
        <dbReference type="Pfam" id="PF13274"/>
    </source>
</evidence>